<evidence type="ECO:0000313" key="3">
    <source>
        <dbReference type="EMBL" id="KAK9928415.1"/>
    </source>
</evidence>
<dbReference type="FunFam" id="3.40.50.10140:FF:000007">
    <property type="entry name" value="Disease resistance protein (TIR-NBS-LRR class)"/>
    <property type="match status" value="1"/>
</dbReference>
<sequence length="526" mass="59541">MAASSSSSDTRKYDVFLSFRGEDTRKNFVCHLYRALEQKAIYTFIDSEELDKGNKILELLDAIEDSRLSIVVLSENYASSSWCLKELVKILECQYTNNQIVVPIFYHVDPSNIRKLKRKFGEAFAKHGENSTAQSWRSALTRVADLSGWDSTKYEDDGKLIEEIVEDTFKKLIYISSSKAIGLVGMDSHIKEMSLRLFRGVNDVRVVGIWGMGGIGKTTIARAVYDQIAWQFEHSCFLDNVKEAFINKREAQMQEELLSRLLKEKVQSVGLNRGRNMIMERLGKKEVLVVLDDVENSAQIEALLGNLYSFGVGSRIIITSRDKQSLSGVDELYEPNHLSRYEAHELFMKYAFGKNQPHRGLQSSLMACHKLCSREMVRQDPGGRSRLWSYEDVDRLLTPNTATEAVVDSMCQVICPMLTYNRANNSIYFLGQSQQGSVLWQYGFIFSGSVQLICDKQMKELVGDEDFEEANLPEKFVEEMAEKGLLVKWKPLAGSVVTQGSRVFFTHGGWNSTIKALSLGVAMVAM</sequence>
<evidence type="ECO:0000313" key="4">
    <source>
        <dbReference type="Proteomes" id="UP001457282"/>
    </source>
</evidence>
<dbReference type="AlphaFoldDB" id="A0AAW1WUA9"/>
<dbReference type="PROSITE" id="PS50104">
    <property type="entry name" value="TIR"/>
    <property type="match status" value="1"/>
</dbReference>
<dbReference type="Gene3D" id="3.40.50.2000">
    <property type="entry name" value="Glycogen Phosphorylase B"/>
    <property type="match status" value="1"/>
</dbReference>
<dbReference type="SUPFAM" id="SSF53756">
    <property type="entry name" value="UDP-Glycosyltransferase/glycogen phosphorylase"/>
    <property type="match status" value="1"/>
</dbReference>
<dbReference type="GO" id="GO:0007165">
    <property type="term" value="P:signal transduction"/>
    <property type="evidence" value="ECO:0007669"/>
    <property type="project" value="InterPro"/>
</dbReference>
<gene>
    <name evidence="3" type="ORF">M0R45_025551</name>
</gene>
<dbReference type="SMART" id="SM00255">
    <property type="entry name" value="TIR"/>
    <property type="match status" value="1"/>
</dbReference>
<dbReference type="InterPro" id="IPR002182">
    <property type="entry name" value="NB-ARC"/>
</dbReference>
<organism evidence="3 4">
    <name type="scientific">Rubus argutus</name>
    <name type="common">Southern blackberry</name>
    <dbReference type="NCBI Taxonomy" id="59490"/>
    <lineage>
        <taxon>Eukaryota</taxon>
        <taxon>Viridiplantae</taxon>
        <taxon>Streptophyta</taxon>
        <taxon>Embryophyta</taxon>
        <taxon>Tracheophyta</taxon>
        <taxon>Spermatophyta</taxon>
        <taxon>Magnoliopsida</taxon>
        <taxon>eudicotyledons</taxon>
        <taxon>Gunneridae</taxon>
        <taxon>Pentapetalae</taxon>
        <taxon>rosids</taxon>
        <taxon>fabids</taxon>
        <taxon>Rosales</taxon>
        <taxon>Rosaceae</taxon>
        <taxon>Rosoideae</taxon>
        <taxon>Rosoideae incertae sedis</taxon>
        <taxon>Rubus</taxon>
    </lineage>
</organism>
<dbReference type="PANTHER" id="PTHR11017:SF573">
    <property type="entry name" value="ADP-RIBOSYL CYCLASE_CYCLIC ADP-RIBOSE HYDROLASE"/>
    <property type="match status" value="1"/>
</dbReference>
<dbReference type="GO" id="GO:0006952">
    <property type="term" value="P:defense response"/>
    <property type="evidence" value="ECO:0007669"/>
    <property type="project" value="InterPro"/>
</dbReference>
<dbReference type="Pfam" id="PF00931">
    <property type="entry name" value="NB-ARC"/>
    <property type="match status" value="1"/>
</dbReference>
<dbReference type="Proteomes" id="UP001457282">
    <property type="component" value="Unassembled WGS sequence"/>
</dbReference>
<dbReference type="InterPro" id="IPR027417">
    <property type="entry name" value="P-loop_NTPase"/>
</dbReference>
<dbReference type="PANTHER" id="PTHR11017">
    <property type="entry name" value="LEUCINE-RICH REPEAT-CONTAINING PROTEIN"/>
    <property type="match status" value="1"/>
</dbReference>
<accession>A0AAW1WUA9</accession>
<feature type="domain" description="TIR" evidence="2">
    <location>
        <begin position="11"/>
        <end position="172"/>
    </location>
</feature>
<protein>
    <recommendedName>
        <fullName evidence="2">TIR domain-containing protein</fullName>
    </recommendedName>
</protein>
<name>A0AAW1WUA9_RUBAR</name>
<dbReference type="SUPFAM" id="SSF52200">
    <property type="entry name" value="Toll/Interleukin receptor TIR domain"/>
    <property type="match status" value="1"/>
</dbReference>
<evidence type="ECO:0000256" key="1">
    <source>
        <dbReference type="ARBA" id="ARBA00023027"/>
    </source>
</evidence>
<dbReference type="SUPFAM" id="SSF52540">
    <property type="entry name" value="P-loop containing nucleoside triphosphate hydrolases"/>
    <property type="match status" value="1"/>
</dbReference>
<dbReference type="InterPro" id="IPR035897">
    <property type="entry name" value="Toll_tir_struct_dom_sf"/>
</dbReference>
<dbReference type="PRINTS" id="PR00364">
    <property type="entry name" value="DISEASERSIST"/>
</dbReference>
<dbReference type="EMBL" id="JBEDUW010000005">
    <property type="protein sequence ID" value="KAK9928415.1"/>
    <property type="molecule type" value="Genomic_DNA"/>
</dbReference>
<keyword evidence="4" id="KW-1185">Reference proteome</keyword>
<dbReference type="Pfam" id="PF01582">
    <property type="entry name" value="TIR"/>
    <property type="match status" value="1"/>
</dbReference>
<proteinExistence type="predicted"/>
<dbReference type="Gene3D" id="3.40.50.300">
    <property type="entry name" value="P-loop containing nucleotide triphosphate hydrolases"/>
    <property type="match status" value="1"/>
</dbReference>
<dbReference type="GO" id="GO:0043531">
    <property type="term" value="F:ADP binding"/>
    <property type="evidence" value="ECO:0007669"/>
    <property type="project" value="InterPro"/>
</dbReference>
<evidence type="ECO:0000259" key="2">
    <source>
        <dbReference type="PROSITE" id="PS50104"/>
    </source>
</evidence>
<dbReference type="Gene3D" id="3.40.50.10140">
    <property type="entry name" value="Toll/interleukin-1 receptor homology (TIR) domain"/>
    <property type="match status" value="1"/>
</dbReference>
<comment type="caution">
    <text evidence="3">The sequence shown here is derived from an EMBL/GenBank/DDBJ whole genome shotgun (WGS) entry which is preliminary data.</text>
</comment>
<reference evidence="3 4" key="1">
    <citation type="journal article" date="2023" name="G3 (Bethesda)">
        <title>A chromosome-length genome assembly and annotation of blackberry (Rubus argutus, cv. 'Hillquist').</title>
        <authorList>
            <person name="Bruna T."/>
            <person name="Aryal R."/>
            <person name="Dudchenko O."/>
            <person name="Sargent D.J."/>
            <person name="Mead D."/>
            <person name="Buti M."/>
            <person name="Cavallini A."/>
            <person name="Hytonen T."/>
            <person name="Andres J."/>
            <person name="Pham M."/>
            <person name="Weisz D."/>
            <person name="Mascagni F."/>
            <person name="Usai G."/>
            <person name="Natali L."/>
            <person name="Bassil N."/>
            <person name="Fernandez G.E."/>
            <person name="Lomsadze A."/>
            <person name="Armour M."/>
            <person name="Olukolu B."/>
            <person name="Poorten T."/>
            <person name="Britton C."/>
            <person name="Davik J."/>
            <person name="Ashrafi H."/>
            <person name="Aiden E.L."/>
            <person name="Borodovsky M."/>
            <person name="Worthington M."/>
        </authorList>
    </citation>
    <scope>NUCLEOTIDE SEQUENCE [LARGE SCALE GENOMIC DNA]</scope>
    <source>
        <strain evidence="3">PI 553951</strain>
    </source>
</reference>
<dbReference type="InterPro" id="IPR000157">
    <property type="entry name" value="TIR_dom"/>
</dbReference>
<dbReference type="InterPro" id="IPR044974">
    <property type="entry name" value="Disease_R_plants"/>
</dbReference>
<keyword evidence="1" id="KW-0520">NAD</keyword>